<feature type="non-terminal residue" evidence="4">
    <location>
        <position position="88"/>
    </location>
</feature>
<dbReference type="EMBL" id="KZ613913">
    <property type="protein sequence ID" value="PMD50808.1"/>
    <property type="molecule type" value="Genomic_DNA"/>
</dbReference>
<accession>A0A2J6SJ67</accession>
<dbReference type="PANTHER" id="PTHR24198">
    <property type="entry name" value="ANKYRIN REPEAT AND PROTEIN KINASE DOMAIN-CONTAINING PROTEIN"/>
    <property type="match status" value="1"/>
</dbReference>
<evidence type="ECO:0000256" key="2">
    <source>
        <dbReference type="ARBA" id="ARBA00023043"/>
    </source>
</evidence>
<proteinExistence type="predicted"/>
<dbReference type="STRING" id="1095630.A0A2J6SJ67"/>
<keyword evidence="2 3" id="KW-0040">ANK repeat</keyword>
<evidence type="ECO:0000313" key="5">
    <source>
        <dbReference type="Proteomes" id="UP000235371"/>
    </source>
</evidence>
<dbReference type="PANTHER" id="PTHR24198:SF165">
    <property type="entry name" value="ANKYRIN REPEAT-CONTAINING PROTEIN-RELATED"/>
    <property type="match status" value="1"/>
</dbReference>
<dbReference type="Pfam" id="PF12796">
    <property type="entry name" value="Ank_2"/>
    <property type="match status" value="1"/>
</dbReference>
<dbReference type="RefSeq" id="XP_024727712.1">
    <property type="nucleotide sequence ID" value="XM_024876229.1"/>
</dbReference>
<dbReference type="AlphaFoldDB" id="A0A2J6SJ67"/>
<organism evidence="4 5">
    <name type="scientific">Hyaloscypha bicolor E</name>
    <dbReference type="NCBI Taxonomy" id="1095630"/>
    <lineage>
        <taxon>Eukaryota</taxon>
        <taxon>Fungi</taxon>
        <taxon>Dikarya</taxon>
        <taxon>Ascomycota</taxon>
        <taxon>Pezizomycotina</taxon>
        <taxon>Leotiomycetes</taxon>
        <taxon>Helotiales</taxon>
        <taxon>Hyaloscyphaceae</taxon>
        <taxon>Hyaloscypha</taxon>
        <taxon>Hyaloscypha bicolor</taxon>
    </lineage>
</organism>
<dbReference type="GeneID" id="36584308"/>
<protein>
    <submittedName>
        <fullName evidence="4">Ankyrin</fullName>
    </submittedName>
</protein>
<evidence type="ECO:0000256" key="3">
    <source>
        <dbReference type="PROSITE-ProRule" id="PRU00023"/>
    </source>
</evidence>
<dbReference type="InParanoid" id="A0A2J6SJ67"/>
<keyword evidence="5" id="KW-1185">Reference proteome</keyword>
<gene>
    <name evidence="4" type="ORF">K444DRAFT_546520</name>
</gene>
<evidence type="ECO:0000313" key="4">
    <source>
        <dbReference type="EMBL" id="PMD50808.1"/>
    </source>
</evidence>
<dbReference type="Proteomes" id="UP000235371">
    <property type="component" value="Unassembled WGS sequence"/>
</dbReference>
<keyword evidence="1" id="KW-0677">Repeat</keyword>
<dbReference type="PROSITE" id="PS50088">
    <property type="entry name" value="ANK_REPEAT"/>
    <property type="match status" value="1"/>
</dbReference>
<reference evidence="4 5" key="1">
    <citation type="submission" date="2016-04" db="EMBL/GenBank/DDBJ databases">
        <title>A degradative enzymes factory behind the ericoid mycorrhizal symbiosis.</title>
        <authorList>
            <consortium name="DOE Joint Genome Institute"/>
            <person name="Martino E."/>
            <person name="Morin E."/>
            <person name="Grelet G."/>
            <person name="Kuo A."/>
            <person name="Kohler A."/>
            <person name="Daghino S."/>
            <person name="Barry K."/>
            <person name="Choi C."/>
            <person name="Cichocki N."/>
            <person name="Clum A."/>
            <person name="Copeland A."/>
            <person name="Hainaut M."/>
            <person name="Haridas S."/>
            <person name="Labutti K."/>
            <person name="Lindquist E."/>
            <person name="Lipzen A."/>
            <person name="Khouja H.-R."/>
            <person name="Murat C."/>
            <person name="Ohm R."/>
            <person name="Olson A."/>
            <person name="Spatafora J."/>
            <person name="Veneault-Fourrey C."/>
            <person name="Henrissat B."/>
            <person name="Grigoriev I."/>
            <person name="Martin F."/>
            <person name="Perotto S."/>
        </authorList>
    </citation>
    <scope>NUCLEOTIDE SEQUENCE [LARGE SCALE GENOMIC DNA]</scope>
    <source>
        <strain evidence="4 5">E</strain>
    </source>
</reference>
<evidence type="ECO:0000256" key="1">
    <source>
        <dbReference type="ARBA" id="ARBA00022737"/>
    </source>
</evidence>
<name>A0A2J6SJ67_9HELO</name>
<dbReference type="SUPFAM" id="SSF48403">
    <property type="entry name" value="Ankyrin repeat"/>
    <property type="match status" value="1"/>
</dbReference>
<feature type="repeat" description="ANK" evidence="3">
    <location>
        <begin position="67"/>
        <end position="88"/>
    </location>
</feature>
<dbReference type="InterPro" id="IPR002110">
    <property type="entry name" value="Ankyrin_rpt"/>
</dbReference>
<dbReference type="PROSITE" id="PS50297">
    <property type="entry name" value="ANK_REP_REGION"/>
    <property type="match status" value="1"/>
</dbReference>
<dbReference type="OrthoDB" id="341259at2759"/>
<dbReference type="Gene3D" id="1.25.40.20">
    <property type="entry name" value="Ankyrin repeat-containing domain"/>
    <property type="match status" value="1"/>
</dbReference>
<sequence length="88" mass="9705">MSPLHLAVHFRLAEIVKLLLEEQDIELNAVSGDGSSIFLSAVITGDEYLVRLLGEVPGVEVNHKDHQGRSALMLACRDGYMNIAKYLL</sequence>
<dbReference type="InterPro" id="IPR036770">
    <property type="entry name" value="Ankyrin_rpt-contain_sf"/>
</dbReference>